<dbReference type="EMBL" id="VRYZ01000009">
    <property type="protein sequence ID" value="TXS89421.1"/>
    <property type="molecule type" value="Genomic_DNA"/>
</dbReference>
<dbReference type="Gene3D" id="3.40.50.2000">
    <property type="entry name" value="Glycogen Phosphorylase B"/>
    <property type="match status" value="1"/>
</dbReference>
<dbReference type="GO" id="GO:0016740">
    <property type="term" value="F:transferase activity"/>
    <property type="evidence" value="ECO:0007669"/>
    <property type="project" value="UniProtKB-KW"/>
</dbReference>
<dbReference type="OrthoDB" id="9815351at2"/>
<keyword evidence="3" id="KW-1185">Reference proteome</keyword>
<evidence type="ECO:0000313" key="3">
    <source>
        <dbReference type="Proteomes" id="UP000321933"/>
    </source>
</evidence>
<reference evidence="2 3" key="1">
    <citation type="submission" date="2019-08" db="EMBL/GenBank/DDBJ databases">
        <title>Parahaliea maris sp. nov., isolated from the surface seawater.</title>
        <authorList>
            <person name="Liu Y."/>
        </authorList>
    </citation>
    <scope>NUCLEOTIDE SEQUENCE [LARGE SCALE GENOMIC DNA]</scope>
    <source>
        <strain evidence="2 3">S2-26</strain>
    </source>
</reference>
<name>A0A5C8ZQ00_9GAMM</name>
<dbReference type="RefSeq" id="WP_148065782.1">
    <property type="nucleotide sequence ID" value="NZ_VRYZ01000009.1"/>
</dbReference>
<dbReference type="Proteomes" id="UP000321933">
    <property type="component" value="Unassembled WGS sequence"/>
</dbReference>
<evidence type="ECO:0000256" key="1">
    <source>
        <dbReference type="SAM" id="Phobius"/>
    </source>
</evidence>
<gene>
    <name evidence="2" type="ORF">FVW59_18065</name>
</gene>
<dbReference type="SUPFAM" id="SSF53756">
    <property type="entry name" value="UDP-Glycosyltransferase/glycogen phosphorylase"/>
    <property type="match status" value="1"/>
</dbReference>
<keyword evidence="1" id="KW-1133">Transmembrane helix</keyword>
<comment type="caution">
    <text evidence="2">The sequence shown here is derived from an EMBL/GenBank/DDBJ whole genome shotgun (WGS) entry which is preliminary data.</text>
</comment>
<protein>
    <submittedName>
        <fullName evidence="2">Glycosyltransferase family 4 protein</fullName>
    </submittedName>
</protein>
<sequence length="608" mass="67469">MTSSSNQHKAKVLPTLIVLSSTEFIELAVGLASVLRIRGSRCGFLIESKNFSRDEKIKLAPFGPVLPYSKGIHIANLLNYLSFFKDGISIFLDAGSLDLTHWLCALHPLRLKNIVYSTFNFEGIFETLYHPVSISAFILNDENAVSHMKSMGKPATVVSRHAAHEKIIMKFLEIIKVELSDIPTKEFSHETSLMIRRESLFYEDRSGLPALSTGSCPTPQHSLDSHQTKVTIVCMNAPFGSPGTMGTYGLATQLHKVCDLQILTDRISSNVVYENAHLRTVEVPNLLKLNSNAITEAYEHIKEFGTEISHMIGHKSAKFISALGCQKNLVGKVVVDIRSPIVTTNRNELERIRRQVENSQYYINHLFCHSAGTMELDFPTLEVSHSILPPGHMRDIDSLTLKLAKSRRTVSSALSTVFVGSLAESRNLLQLLNDFLDARSRTDTTVTMDIIGGGNSAAELQEYVNSVGAQDCIRFIGQVNSESIPETLSKYDLGIAFVPDNGHFGVAPSLKTIDYMQAGLPIAATATLGHRDFAQEYKIHISYFSDGQSLADIFSDKRFLAYSESRINEYIEALEKLSYSKLVQDIVLPTYAKLKSEKMPLTTITEGL</sequence>
<keyword evidence="2" id="KW-0808">Transferase</keyword>
<keyword evidence="1" id="KW-0812">Transmembrane</keyword>
<organism evidence="2 3">
    <name type="scientific">Parahaliea aestuarii</name>
    <dbReference type="NCBI Taxonomy" id="1852021"/>
    <lineage>
        <taxon>Bacteria</taxon>
        <taxon>Pseudomonadati</taxon>
        <taxon>Pseudomonadota</taxon>
        <taxon>Gammaproteobacteria</taxon>
        <taxon>Cellvibrionales</taxon>
        <taxon>Halieaceae</taxon>
        <taxon>Parahaliea</taxon>
    </lineage>
</organism>
<feature type="transmembrane region" description="Helical" evidence="1">
    <location>
        <begin position="12"/>
        <end position="35"/>
    </location>
</feature>
<proteinExistence type="predicted"/>
<dbReference type="AlphaFoldDB" id="A0A5C8ZQ00"/>
<keyword evidence="1" id="KW-0472">Membrane</keyword>
<evidence type="ECO:0000313" key="2">
    <source>
        <dbReference type="EMBL" id="TXS89421.1"/>
    </source>
</evidence>
<accession>A0A5C8ZQ00</accession>
<dbReference type="Pfam" id="PF13692">
    <property type="entry name" value="Glyco_trans_1_4"/>
    <property type="match status" value="1"/>
</dbReference>